<feature type="transmembrane region" description="Helical" evidence="1">
    <location>
        <begin position="127"/>
        <end position="150"/>
    </location>
</feature>
<keyword evidence="3" id="KW-1185">Reference proteome</keyword>
<feature type="transmembrane region" description="Helical" evidence="1">
    <location>
        <begin position="170"/>
        <end position="190"/>
    </location>
</feature>
<organism evidence="2 3">
    <name type="scientific">Basidiobolus ranarum</name>
    <dbReference type="NCBI Taxonomy" id="34480"/>
    <lineage>
        <taxon>Eukaryota</taxon>
        <taxon>Fungi</taxon>
        <taxon>Fungi incertae sedis</taxon>
        <taxon>Zoopagomycota</taxon>
        <taxon>Entomophthoromycotina</taxon>
        <taxon>Basidiobolomycetes</taxon>
        <taxon>Basidiobolales</taxon>
        <taxon>Basidiobolaceae</taxon>
        <taxon>Basidiobolus</taxon>
    </lineage>
</organism>
<gene>
    <name evidence="2" type="ORF">K7432_010381</name>
</gene>
<feature type="transmembrane region" description="Helical" evidence="1">
    <location>
        <begin position="25"/>
        <end position="46"/>
    </location>
</feature>
<evidence type="ECO:0000313" key="2">
    <source>
        <dbReference type="EMBL" id="KAK9763188.1"/>
    </source>
</evidence>
<keyword evidence="1" id="KW-1133">Transmembrane helix</keyword>
<proteinExistence type="predicted"/>
<accession>A0ABR2WNW1</accession>
<name>A0ABR2WNW1_9FUNG</name>
<comment type="caution">
    <text evidence="2">The sequence shown here is derived from an EMBL/GenBank/DDBJ whole genome shotgun (WGS) entry which is preliminary data.</text>
</comment>
<keyword evidence="1" id="KW-0812">Transmembrane</keyword>
<evidence type="ECO:0000256" key="1">
    <source>
        <dbReference type="SAM" id="Phobius"/>
    </source>
</evidence>
<evidence type="ECO:0000313" key="3">
    <source>
        <dbReference type="Proteomes" id="UP001479436"/>
    </source>
</evidence>
<reference evidence="2 3" key="1">
    <citation type="submission" date="2023-04" db="EMBL/GenBank/DDBJ databases">
        <title>Genome of Basidiobolus ranarum AG-B5.</title>
        <authorList>
            <person name="Stajich J.E."/>
            <person name="Carter-House D."/>
            <person name="Gryganskyi A."/>
        </authorList>
    </citation>
    <scope>NUCLEOTIDE SEQUENCE [LARGE SCALE GENOMIC DNA]</scope>
    <source>
        <strain evidence="2 3">AG-B5</strain>
    </source>
</reference>
<feature type="transmembrane region" description="Helical" evidence="1">
    <location>
        <begin position="66"/>
        <end position="87"/>
    </location>
</feature>
<protein>
    <submittedName>
        <fullName evidence="2">Uncharacterized protein</fullName>
    </submittedName>
</protein>
<sequence>MKNSQEKSEIHISQGGDFRTKVSKFLLDPISSIHVALIVLIFTYYFKPLEKNSSPKAQDAQLLVLNSVWAGFLLAISFMEAWVKFCAPTQIRVRTLDIGRHVFSALNKVEVVFSVLIGFNCVRQGSFFAQLVGPLVVLTVQSVWLLPSLIHHADCLLTGKPVPGNTHHVMYVLLEVVKVITFSYCISVYYTRLTS</sequence>
<dbReference type="EMBL" id="JASJQH010000712">
    <property type="protein sequence ID" value="KAK9763188.1"/>
    <property type="molecule type" value="Genomic_DNA"/>
</dbReference>
<dbReference type="Proteomes" id="UP001479436">
    <property type="component" value="Unassembled WGS sequence"/>
</dbReference>
<keyword evidence="1" id="KW-0472">Membrane</keyword>